<protein>
    <submittedName>
        <fullName evidence="1">Uncharacterized protein</fullName>
    </submittedName>
</protein>
<evidence type="ECO:0000313" key="1">
    <source>
        <dbReference type="EMBL" id="MBZ1350138.1"/>
    </source>
</evidence>
<gene>
    <name evidence="1" type="ORF">KZZ10_05725</name>
</gene>
<evidence type="ECO:0000313" key="2">
    <source>
        <dbReference type="Proteomes" id="UP000739565"/>
    </source>
</evidence>
<reference evidence="1" key="1">
    <citation type="submission" date="2021-07" db="EMBL/GenBank/DDBJ databases">
        <title>New genus and species of the family Alcaligenaceae.</title>
        <authorList>
            <person name="Hahn M.W."/>
        </authorList>
    </citation>
    <scope>NUCLEOTIDE SEQUENCE</scope>
    <source>
        <strain evidence="1">LF4-65</strain>
    </source>
</reference>
<dbReference type="Proteomes" id="UP000739565">
    <property type="component" value="Unassembled WGS sequence"/>
</dbReference>
<sequence length="397" mass="45520">MSIQITRSKKLIHRIQAKLRVDKAYDFLSQTYQKYKRQQSHQVLSSQRALTVFYHLQSLNTHPYIAERMYGHCAPLAWSNYSDADIAHFLQQPEHVAKPYFVEPNDQILTPGVYFGAKKPFEIIKKLDDIKSLIGSDNFKGMLIGDDGLEAQFIHYFGTELIHKLYKYPQMRCIPKKKIEEIKCHADQNGRRFVFLASDYKLKAIDLLIESWLNVRQLCGATLTIACPNIPASELDKLKSIKSIKIIKDAPLSTKTKKILLSGADISICLTHVDGGANAWEGIEYGHPIITSSYHRSDYLTKNQNGAVIDFPNQFYRLGEYGFRFNSIEDYMAHVEFEMSQGIYDAAKTSLTEKIQAYIDHPNLVYEQSVKSLQLAHEQSVAKSNERLLEIYRQGIN</sequence>
<organism evidence="1 2">
    <name type="scientific">Zwartia hollandica</name>
    <dbReference type="NCBI Taxonomy" id="324606"/>
    <lineage>
        <taxon>Bacteria</taxon>
        <taxon>Pseudomonadati</taxon>
        <taxon>Pseudomonadota</taxon>
        <taxon>Betaproteobacteria</taxon>
        <taxon>Burkholderiales</taxon>
        <taxon>Alcaligenaceae</taxon>
        <taxon>Zwartia</taxon>
    </lineage>
</organism>
<comment type="caution">
    <text evidence="1">The sequence shown here is derived from an EMBL/GenBank/DDBJ whole genome shotgun (WGS) entry which is preliminary data.</text>
</comment>
<accession>A0A953N9G6</accession>
<dbReference type="SUPFAM" id="SSF53756">
    <property type="entry name" value="UDP-Glycosyltransferase/glycogen phosphorylase"/>
    <property type="match status" value="1"/>
</dbReference>
<dbReference type="AlphaFoldDB" id="A0A953N9G6"/>
<keyword evidence="2" id="KW-1185">Reference proteome</keyword>
<name>A0A953N9G6_9BURK</name>
<proteinExistence type="predicted"/>
<dbReference type="RefSeq" id="WP_259660534.1">
    <property type="nucleotide sequence ID" value="NZ_JAHXRI010000006.1"/>
</dbReference>
<dbReference type="EMBL" id="JAHXRI010000006">
    <property type="protein sequence ID" value="MBZ1350138.1"/>
    <property type="molecule type" value="Genomic_DNA"/>
</dbReference>